<comment type="caution">
    <text evidence="2">The sequence shown here is derived from an EMBL/GenBank/DDBJ whole genome shotgun (WGS) entry which is preliminary data.</text>
</comment>
<evidence type="ECO:0000313" key="2">
    <source>
        <dbReference type="EMBL" id="MEN0579246.1"/>
    </source>
</evidence>
<reference evidence="2 3" key="1">
    <citation type="submission" date="2024-02" db="EMBL/GenBank/DDBJ databases">
        <title>Whole genome of MDR Enterobacteriaceae from southern Thailand.</title>
        <authorList>
            <person name="Surachat K."/>
        </authorList>
    </citation>
    <scope>NUCLEOTIDE SEQUENCE [LARGE SCALE GENOMIC DNA]</scope>
    <source>
        <strain evidence="2 3">PSU_29</strain>
    </source>
</reference>
<dbReference type="RefSeq" id="WP_343193713.1">
    <property type="nucleotide sequence ID" value="NZ_JBCIVJ010000006.1"/>
</dbReference>
<gene>
    <name evidence="2" type="ORF">AAIG39_09525</name>
</gene>
<feature type="region of interest" description="Disordered" evidence="1">
    <location>
        <begin position="1"/>
        <end position="31"/>
    </location>
</feature>
<proteinExistence type="predicted"/>
<evidence type="ECO:0000313" key="3">
    <source>
        <dbReference type="Proteomes" id="UP001411173"/>
    </source>
</evidence>
<keyword evidence="3" id="KW-1185">Reference proteome</keyword>
<dbReference type="EMBL" id="JBCIVJ010000006">
    <property type="protein sequence ID" value="MEN0579246.1"/>
    <property type="molecule type" value="Genomic_DNA"/>
</dbReference>
<accession>A0ABU9V635</accession>
<organism evidence="2 3">
    <name type="scientific">Phytobacter palmae</name>
    <dbReference type="NCBI Taxonomy" id="1855371"/>
    <lineage>
        <taxon>Bacteria</taxon>
        <taxon>Pseudomonadati</taxon>
        <taxon>Pseudomonadota</taxon>
        <taxon>Gammaproteobacteria</taxon>
        <taxon>Enterobacterales</taxon>
        <taxon>Enterobacteriaceae</taxon>
        <taxon>Phytobacter</taxon>
    </lineage>
</organism>
<name>A0ABU9V635_9ENTR</name>
<dbReference type="Proteomes" id="UP001411173">
    <property type="component" value="Unassembled WGS sequence"/>
</dbReference>
<sequence length="59" mass="6730">MKRGCDQQAFRLTDRRSRTAQTQSFEQPLSARQGAARHLMGVIRKETLDWLRAAGVQVT</sequence>
<protein>
    <submittedName>
        <fullName evidence="2">Uncharacterized protein</fullName>
    </submittedName>
</protein>
<evidence type="ECO:0000256" key="1">
    <source>
        <dbReference type="SAM" id="MobiDB-lite"/>
    </source>
</evidence>